<dbReference type="RefSeq" id="XP_029010291.1">
    <property type="nucleotide sequence ID" value="XM_029154458.3"/>
</dbReference>
<evidence type="ECO:0000256" key="9">
    <source>
        <dbReference type="ARBA" id="ARBA00022729"/>
    </source>
</evidence>
<dbReference type="SMART" id="SM00445">
    <property type="entry name" value="LINK"/>
    <property type="match status" value="1"/>
</dbReference>
<evidence type="ECO:0000256" key="24">
    <source>
        <dbReference type="PROSITE-ProRule" id="PRU00323"/>
    </source>
</evidence>
<evidence type="ECO:0000256" key="20">
    <source>
        <dbReference type="ARBA" id="ARBA00031179"/>
    </source>
</evidence>
<keyword evidence="8 26" id="KW-0812">Transmembrane</keyword>
<dbReference type="SUPFAM" id="SSF56436">
    <property type="entry name" value="C-type lectin-like"/>
    <property type="match status" value="1"/>
</dbReference>
<dbReference type="PANTHER" id="PTHR10225">
    <property type="entry name" value="HYALURONAN RECEPTOR"/>
    <property type="match status" value="1"/>
</dbReference>
<dbReference type="GO" id="GO:0005540">
    <property type="term" value="F:hyaluronic acid binding"/>
    <property type="evidence" value="ECO:0007669"/>
    <property type="project" value="InterPro"/>
</dbReference>
<evidence type="ECO:0000256" key="3">
    <source>
        <dbReference type="ARBA" id="ARBA00004613"/>
    </source>
</evidence>
<evidence type="ECO:0000313" key="30">
    <source>
        <dbReference type="RefSeq" id="XP_029010291.1"/>
    </source>
</evidence>
<dbReference type="GO" id="GO:0006954">
    <property type="term" value="P:inflammatory response"/>
    <property type="evidence" value="ECO:0007669"/>
    <property type="project" value="TreeGrafter"/>
</dbReference>
<evidence type="ECO:0000256" key="6">
    <source>
        <dbReference type="ARBA" id="ARBA00022525"/>
    </source>
</evidence>
<dbReference type="GO" id="GO:0005576">
    <property type="term" value="C:extracellular region"/>
    <property type="evidence" value="ECO:0007669"/>
    <property type="project" value="UniProtKB-SubCell"/>
</dbReference>
<evidence type="ECO:0000256" key="17">
    <source>
        <dbReference type="ARBA" id="ARBA00023273"/>
    </source>
</evidence>
<feature type="domain" description="Link" evidence="28">
    <location>
        <begin position="35"/>
        <end position="126"/>
    </location>
</feature>
<keyword evidence="14 24" id="KW-1015">Disulfide bond</keyword>
<dbReference type="Gene3D" id="3.10.100.10">
    <property type="entry name" value="Mannose-Binding Protein A, subunit A"/>
    <property type="match status" value="1"/>
</dbReference>
<dbReference type="GO" id="GO:0004896">
    <property type="term" value="F:cytokine receptor activity"/>
    <property type="evidence" value="ECO:0007669"/>
    <property type="project" value="TreeGrafter"/>
</dbReference>
<keyword evidence="5" id="KW-1003">Cell membrane</keyword>
<dbReference type="GO" id="GO:0035692">
    <property type="term" value="C:macrophage migration inhibitory factor receptor complex"/>
    <property type="evidence" value="ECO:0007669"/>
    <property type="project" value="TreeGrafter"/>
</dbReference>
<evidence type="ECO:0000256" key="10">
    <source>
        <dbReference type="ARBA" id="ARBA00022889"/>
    </source>
</evidence>
<feature type="region of interest" description="Disordered" evidence="25">
    <location>
        <begin position="363"/>
        <end position="382"/>
    </location>
</feature>
<evidence type="ECO:0000256" key="23">
    <source>
        <dbReference type="ARBA" id="ARBA00032917"/>
    </source>
</evidence>
<dbReference type="OrthoDB" id="8952307at2759"/>
<feature type="compositionally biased region" description="Polar residues" evidence="25">
    <location>
        <begin position="241"/>
        <end position="262"/>
    </location>
</feature>
<feature type="transmembrane region" description="Helical" evidence="26">
    <location>
        <begin position="288"/>
        <end position="309"/>
    </location>
</feature>
<evidence type="ECO:0000256" key="2">
    <source>
        <dbReference type="ARBA" id="ARBA00004251"/>
    </source>
</evidence>
<evidence type="ECO:0000256" key="15">
    <source>
        <dbReference type="ARBA" id="ARBA00023170"/>
    </source>
</evidence>
<feature type="signal peptide" evidence="27">
    <location>
        <begin position="1"/>
        <end position="21"/>
    </location>
</feature>
<evidence type="ECO:0000256" key="11">
    <source>
        <dbReference type="ARBA" id="ARBA00022974"/>
    </source>
</evidence>
<feature type="compositionally biased region" description="Polar residues" evidence="25">
    <location>
        <begin position="165"/>
        <end position="177"/>
    </location>
</feature>
<evidence type="ECO:0000256" key="18">
    <source>
        <dbReference type="ARBA" id="ARBA00029917"/>
    </source>
</evidence>
<keyword evidence="10" id="KW-0130">Cell adhesion</keyword>
<dbReference type="CTD" id="100330801"/>
<evidence type="ECO:0000256" key="21">
    <source>
        <dbReference type="ARBA" id="ARBA00031823"/>
    </source>
</evidence>
<dbReference type="PRINTS" id="PR00658">
    <property type="entry name" value="CD44"/>
</dbReference>
<feature type="disulfide bond" evidence="24">
    <location>
        <begin position="80"/>
        <end position="101"/>
    </location>
</feature>
<evidence type="ECO:0000256" key="13">
    <source>
        <dbReference type="ARBA" id="ARBA00023136"/>
    </source>
</evidence>
<dbReference type="InParanoid" id="A0A6P7MTP2"/>
<evidence type="ECO:0000259" key="28">
    <source>
        <dbReference type="PROSITE" id="PS50963"/>
    </source>
</evidence>
<keyword evidence="13 26" id="KW-0472">Membrane</keyword>
<dbReference type="InterPro" id="IPR016187">
    <property type="entry name" value="CTDL_fold"/>
</dbReference>
<comment type="caution">
    <text evidence="24">Lacks conserved residue(s) required for the propagation of feature annotation.</text>
</comment>
<evidence type="ECO:0000256" key="7">
    <source>
        <dbReference type="ARBA" id="ARBA00022553"/>
    </source>
</evidence>
<evidence type="ECO:0000256" key="4">
    <source>
        <dbReference type="ARBA" id="ARBA00020474"/>
    </source>
</evidence>
<dbReference type="PROSITE" id="PS50963">
    <property type="entry name" value="LINK_2"/>
    <property type="match status" value="1"/>
</dbReference>
<keyword evidence="12 26" id="KW-1133">Transmembrane helix</keyword>
<feature type="compositionally biased region" description="Basic and acidic residues" evidence="25">
    <location>
        <begin position="226"/>
        <end position="236"/>
    </location>
</feature>
<evidence type="ECO:0000256" key="26">
    <source>
        <dbReference type="SAM" id="Phobius"/>
    </source>
</evidence>
<evidence type="ECO:0000256" key="25">
    <source>
        <dbReference type="SAM" id="MobiDB-lite"/>
    </source>
</evidence>
<evidence type="ECO:0000313" key="29">
    <source>
        <dbReference type="Proteomes" id="UP000515150"/>
    </source>
</evidence>
<dbReference type="InterPro" id="IPR016186">
    <property type="entry name" value="C-type_lectin-like/link_sf"/>
</dbReference>
<evidence type="ECO:0000256" key="1">
    <source>
        <dbReference type="ARBA" id="ARBA00004105"/>
    </source>
</evidence>
<evidence type="ECO:0000256" key="19">
    <source>
        <dbReference type="ARBA" id="ARBA00029928"/>
    </source>
</evidence>
<evidence type="ECO:0000256" key="16">
    <source>
        <dbReference type="ARBA" id="ARBA00023180"/>
    </source>
</evidence>
<feature type="region of interest" description="Disordered" evidence="25">
    <location>
        <begin position="147"/>
        <end position="284"/>
    </location>
</feature>
<dbReference type="AlphaFoldDB" id="A0A6P7MTP2"/>
<feature type="chain" id="PRO_5028230365" description="CD44 antigen" evidence="27">
    <location>
        <begin position="22"/>
        <end position="382"/>
    </location>
</feature>
<proteinExistence type="predicted"/>
<dbReference type="Pfam" id="PF00193">
    <property type="entry name" value="Xlink"/>
    <property type="match status" value="1"/>
</dbReference>
<dbReference type="GO" id="GO:0016323">
    <property type="term" value="C:basolateral plasma membrane"/>
    <property type="evidence" value="ECO:0007669"/>
    <property type="project" value="TreeGrafter"/>
</dbReference>
<dbReference type="PANTHER" id="PTHR10225:SF6">
    <property type="entry name" value="CD44 ANTIGEN"/>
    <property type="match status" value="1"/>
</dbReference>
<dbReference type="Proteomes" id="UP000515150">
    <property type="component" value="Chromosome 6"/>
</dbReference>
<evidence type="ECO:0000256" key="22">
    <source>
        <dbReference type="ARBA" id="ARBA00032514"/>
    </source>
</evidence>
<keyword evidence="15" id="KW-0675">Receptor</keyword>
<dbReference type="InterPro" id="IPR043210">
    <property type="entry name" value="CD44_antigen-like"/>
</dbReference>
<dbReference type="GO" id="GO:0007155">
    <property type="term" value="P:cell adhesion"/>
    <property type="evidence" value="ECO:0007669"/>
    <property type="project" value="UniProtKB-KW"/>
</dbReference>
<keyword evidence="9 27" id="KW-0732">Signal</keyword>
<dbReference type="PRINTS" id="PR01265">
    <property type="entry name" value="LINKMODULE"/>
</dbReference>
<name>A0A6P7MTP2_BETSP</name>
<keyword evidence="17" id="KW-0966">Cell projection</keyword>
<keyword evidence="7" id="KW-0597">Phosphoprotein</keyword>
<accession>A0A6P7MTP2</accession>
<reference evidence="30" key="1">
    <citation type="submission" date="2025-08" db="UniProtKB">
        <authorList>
            <consortium name="RefSeq"/>
        </authorList>
    </citation>
    <scope>IDENTIFICATION</scope>
</reference>
<protein>
    <recommendedName>
        <fullName evidence="4">CD44 antigen</fullName>
    </recommendedName>
    <alternativeName>
        <fullName evidence="22">GP90 lymphocyte homing/adhesion receptor</fullName>
    </alternativeName>
    <alternativeName>
        <fullName evidence="21">HUTCH-I</fullName>
    </alternativeName>
    <alternativeName>
        <fullName evidence="23">Hermes antigen</fullName>
    </alternativeName>
    <alternativeName>
        <fullName evidence="20">Hyaluronate receptor</fullName>
    </alternativeName>
    <alternativeName>
        <fullName evidence="18">Phagocytic glycoprotein 1</fullName>
    </alternativeName>
    <alternativeName>
        <fullName evidence="19">Phagocytic glycoprotein I</fullName>
    </alternativeName>
</protein>
<evidence type="ECO:0000256" key="12">
    <source>
        <dbReference type="ARBA" id="ARBA00022989"/>
    </source>
</evidence>
<sequence>MCRPWMLLLGVTFGLLASSASQPLKVNSRSCSYAGVFLVEGETRHSLNFEKAKQLCEQLNSTMASPEKVEEAFNHSMETCRNGWISNMSYAILRHKPHQNCAQNMTGFLTYLPPNLKNQYDAYCYDKNAGPGEDCSKAFNLELQGAAAQGQTTTTEQPGGGLGTDSTLDAHQNTTDTHLLAVPTNASSVDTEEPTAGLAEEDTTVGESTTREVYTLSPDAGSGMQTEDKSPDEEQPKVPATSDTKQQPDTSEASGGSVSTQSPHERKGKGLIVGTEQEKENNESSTNWVVILLTILAVACIILVCALVVKRKSLFGKRQTLMITSKESGEGNGAAAASSSHAQEREQEMVTLMNKEKIQENGNTEEFTVITLGESPDKEQQA</sequence>
<organism evidence="29 30">
    <name type="scientific">Betta splendens</name>
    <name type="common">Siamese fighting fish</name>
    <dbReference type="NCBI Taxonomy" id="158456"/>
    <lineage>
        <taxon>Eukaryota</taxon>
        <taxon>Metazoa</taxon>
        <taxon>Chordata</taxon>
        <taxon>Craniata</taxon>
        <taxon>Vertebrata</taxon>
        <taxon>Euteleostomi</taxon>
        <taxon>Actinopterygii</taxon>
        <taxon>Neopterygii</taxon>
        <taxon>Teleostei</taxon>
        <taxon>Neoteleostei</taxon>
        <taxon>Acanthomorphata</taxon>
        <taxon>Anabantaria</taxon>
        <taxon>Anabantiformes</taxon>
        <taxon>Anabantoidei</taxon>
        <taxon>Osphronemidae</taxon>
        <taxon>Betta</taxon>
    </lineage>
</organism>
<dbReference type="GO" id="GO:0070374">
    <property type="term" value="P:positive regulation of ERK1 and ERK2 cascade"/>
    <property type="evidence" value="ECO:0007669"/>
    <property type="project" value="TreeGrafter"/>
</dbReference>
<dbReference type="GO" id="GO:0005902">
    <property type="term" value="C:microvillus"/>
    <property type="evidence" value="ECO:0007669"/>
    <property type="project" value="UniProtKB-SubCell"/>
</dbReference>
<gene>
    <name evidence="30" type="primary">cd44b</name>
</gene>
<feature type="compositionally biased region" description="Low complexity" evidence="25">
    <location>
        <begin position="147"/>
        <end position="157"/>
    </location>
</feature>
<evidence type="ECO:0000256" key="27">
    <source>
        <dbReference type="SAM" id="SignalP"/>
    </source>
</evidence>
<dbReference type="GeneID" id="114857705"/>
<comment type="subcellular location">
    <subcellularLocation>
        <location evidence="2">Cell membrane</location>
        <topology evidence="2">Single-pass type I membrane protein</topology>
    </subcellularLocation>
    <subcellularLocation>
        <location evidence="1">Cell projection</location>
        <location evidence="1">Microvillus</location>
    </subcellularLocation>
    <subcellularLocation>
        <location evidence="3">Secreted</location>
    </subcellularLocation>
</comment>
<dbReference type="KEGG" id="bspl:114857705"/>
<keyword evidence="6" id="KW-0964">Secreted</keyword>
<keyword evidence="29" id="KW-1185">Reference proteome</keyword>
<evidence type="ECO:0000256" key="14">
    <source>
        <dbReference type="ARBA" id="ARBA00023157"/>
    </source>
</evidence>
<evidence type="ECO:0000256" key="5">
    <source>
        <dbReference type="ARBA" id="ARBA00022475"/>
    </source>
</evidence>
<keyword evidence="16" id="KW-0325">Glycoprotein</keyword>
<dbReference type="InterPro" id="IPR001231">
    <property type="entry name" value="CD44_antigen"/>
</dbReference>
<evidence type="ECO:0000256" key="8">
    <source>
        <dbReference type="ARBA" id="ARBA00022692"/>
    </source>
</evidence>
<keyword evidence="11" id="KW-0654">Proteoglycan</keyword>
<dbReference type="InterPro" id="IPR000538">
    <property type="entry name" value="Link_dom"/>
</dbReference>
<feature type="region of interest" description="Disordered" evidence="25">
    <location>
        <begin position="329"/>
        <end position="348"/>
    </location>
</feature>